<protein>
    <submittedName>
        <fullName evidence="2">HSP90AA1 isoform 1</fullName>
    </submittedName>
</protein>
<name>A0A2J8SZR7_PONAB</name>
<evidence type="ECO:0000256" key="1">
    <source>
        <dbReference type="SAM" id="MobiDB-lite"/>
    </source>
</evidence>
<proteinExistence type="predicted"/>
<reference evidence="2" key="1">
    <citation type="submission" date="2017-12" db="EMBL/GenBank/DDBJ databases">
        <title>High-resolution comparative analysis of great ape genomes.</title>
        <authorList>
            <person name="Pollen A."/>
            <person name="Hastie A."/>
            <person name="Hormozdiari F."/>
            <person name="Dougherty M."/>
            <person name="Liu R."/>
            <person name="Chaisson M."/>
            <person name="Hoppe E."/>
            <person name="Hill C."/>
            <person name="Pang A."/>
            <person name="Hillier L."/>
            <person name="Baker C."/>
            <person name="Armstrong J."/>
            <person name="Shendure J."/>
            <person name="Paten B."/>
            <person name="Wilson R."/>
            <person name="Chao H."/>
            <person name="Schneider V."/>
            <person name="Ventura M."/>
            <person name="Kronenberg Z."/>
            <person name="Murali S."/>
            <person name="Gordon D."/>
            <person name="Cantsilieris S."/>
            <person name="Munson K."/>
            <person name="Nelson B."/>
            <person name="Raja A."/>
            <person name="Underwood J."/>
            <person name="Diekhans M."/>
            <person name="Fiddes I."/>
            <person name="Haussler D."/>
            <person name="Eichler E."/>
        </authorList>
    </citation>
    <scope>NUCLEOTIDE SEQUENCE [LARGE SCALE GENOMIC DNA]</scope>
    <source>
        <strain evidence="2">Susie</strain>
    </source>
</reference>
<dbReference type="EMBL" id="NDHI03003534">
    <property type="protein sequence ID" value="PNJ26272.1"/>
    <property type="molecule type" value="Genomic_DNA"/>
</dbReference>
<evidence type="ECO:0000313" key="2">
    <source>
        <dbReference type="EMBL" id="PNJ26272.1"/>
    </source>
</evidence>
<gene>
    <name evidence="2" type="ORF">CR201_G0039147</name>
</gene>
<dbReference type="AlphaFoldDB" id="A0A2J8SZR7"/>
<comment type="caution">
    <text evidence="2">The sequence shown here is derived from an EMBL/GenBank/DDBJ whole genome shotgun (WGS) entry which is preliminary data.</text>
</comment>
<feature type="region of interest" description="Disordered" evidence="1">
    <location>
        <begin position="1"/>
        <end position="56"/>
    </location>
</feature>
<organism evidence="2">
    <name type="scientific">Pongo abelii</name>
    <name type="common">Sumatran orangutan</name>
    <name type="synonym">Pongo pygmaeus abelii</name>
    <dbReference type="NCBI Taxonomy" id="9601"/>
    <lineage>
        <taxon>Eukaryota</taxon>
        <taxon>Metazoa</taxon>
        <taxon>Chordata</taxon>
        <taxon>Craniata</taxon>
        <taxon>Vertebrata</taxon>
        <taxon>Euteleostomi</taxon>
        <taxon>Mammalia</taxon>
        <taxon>Eutheria</taxon>
        <taxon>Euarchontoglires</taxon>
        <taxon>Primates</taxon>
        <taxon>Haplorrhini</taxon>
        <taxon>Catarrhini</taxon>
        <taxon>Hominidae</taxon>
        <taxon>Pongo</taxon>
    </lineage>
</organism>
<sequence>MPPCSGGDGSTHLGPSLRDRDCPAQSAEYPRDRLDPRSGSPFEASPPFSEKQGTCSLVPRKGPSVSLASVGVWIHHSILSLERALPRLCIPCYRVTGLQTEPRYRATPLQGSAAIYIA</sequence>
<accession>A0A2J8SZR7</accession>